<sequence>KLNDVMPVYSCPGSEQAGIVIDTLDRKCRIAALAEGITGHCMSPMRSSNCPRRRLRCPKDSWFHCRYRTPVVRIHLEQRRCQTRNDRCCPQNP</sequence>
<feature type="non-terminal residue" evidence="1">
    <location>
        <position position="1"/>
    </location>
</feature>
<evidence type="ECO:0000313" key="1">
    <source>
        <dbReference type="EMBL" id="GMR40734.1"/>
    </source>
</evidence>
<organism evidence="1 2">
    <name type="scientific">Pristionchus mayeri</name>
    <dbReference type="NCBI Taxonomy" id="1317129"/>
    <lineage>
        <taxon>Eukaryota</taxon>
        <taxon>Metazoa</taxon>
        <taxon>Ecdysozoa</taxon>
        <taxon>Nematoda</taxon>
        <taxon>Chromadorea</taxon>
        <taxon>Rhabditida</taxon>
        <taxon>Rhabditina</taxon>
        <taxon>Diplogasteromorpha</taxon>
        <taxon>Diplogasteroidea</taxon>
        <taxon>Neodiplogasteridae</taxon>
        <taxon>Pristionchus</taxon>
    </lineage>
</organism>
<dbReference type="EMBL" id="BTRK01000003">
    <property type="protein sequence ID" value="GMR40734.1"/>
    <property type="molecule type" value="Genomic_DNA"/>
</dbReference>
<gene>
    <name evidence="1" type="ORF">PMAYCL1PPCAC_10929</name>
</gene>
<dbReference type="Proteomes" id="UP001328107">
    <property type="component" value="Unassembled WGS sequence"/>
</dbReference>
<proteinExistence type="predicted"/>
<accession>A0AAN4ZJ05</accession>
<evidence type="ECO:0000313" key="2">
    <source>
        <dbReference type="Proteomes" id="UP001328107"/>
    </source>
</evidence>
<keyword evidence="2" id="KW-1185">Reference proteome</keyword>
<name>A0AAN4ZJ05_9BILA</name>
<feature type="non-terminal residue" evidence="1">
    <location>
        <position position="93"/>
    </location>
</feature>
<dbReference type="AlphaFoldDB" id="A0AAN4ZJ05"/>
<comment type="caution">
    <text evidence="1">The sequence shown here is derived from an EMBL/GenBank/DDBJ whole genome shotgun (WGS) entry which is preliminary data.</text>
</comment>
<reference evidence="2" key="1">
    <citation type="submission" date="2022-10" db="EMBL/GenBank/DDBJ databases">
        <title>Genome assembly of Pristionchus species.</title>
        <authorList>
            <person name="Yoshida K."/>
            <person name="Sommer R.J."/>
        </authorList>
    </citation>
    <scope>NUCLEOTIDE SEQUENCE [LARGE SCALE GENOMIC DNA]</scope>
    <source>
        <strain evidence="2">RS5460</strain>
    </source>
</reference>
<protein>
    <submittedName>
        <fullName evidence="1">Uncharacterized protein</fullName>
    </submittedName>
</protein>